<dbReference type="EMBL" id="BALE01000036">
    <property type="protein sequence ID" value="GAN55004.1"/>
    <property type="molecule type" value="Genomic_DNA"/>
</dbReference>
<feature type="compositionally biased region" description="Low complexity" evidence="1">
    <location>
        <begin position="308"/>
        <end position="326"/>
    </location>
</feature>
<feature type="region of interest" description="Disordered" evidence="1">
    <location>
        <begin position="134"/>
        <end position="153"/>
    </location>
</feature>
<organism evidence="2 3">
    <name type="scientific">Tanticharoenia sakaeratensis NBRC 103193</name>
    <dbReference type="NCBI Taxonomy" id="1231623"/>
    <lineage>
        <taxon>Bacteria</taxon>
        <taxon>Pseudomonadati</taxon>
        <taxon>Pseudomonadota</taxon>
        <taxon>Alphaproteobacteria</taxon>
        <taxon>Acetobacterales</taxon>
        <taxon>Acetobacteraceae</taxon>
        <taxon>Tanticharoenia</taxon>
    </lineage>
</organism>
<protein>
    <recommendedName>
        <fullName evidence="4">Hydrophobic W protein</fullName>
    </recommendedName>
</protein>
<evidence type="ECO:0000256" key="1">
    <source>
        <dbReference type="SAM" id="MobiDB-lite"/>
    </source>
</evidence>
<dbReference type="OrthoDB" id="7282413at2"/>
<dbReference type="RefSeq" id="WP_048849789.1">
    <property type="nucleotide sequence ID" value="NZ_BALE01000036.1"/>
</dbReference>
<feature type="compositionally biased region" description="Basic residues" evidence="1">
    <location>
        <begin position="384"/>
        <end position="393"/>
    </location>
</feature>
<feature type="region of interest" description="Disordered" evidence="1">
    <location>
        <begin position="299"/>
        <end position="393"/>
    </location>
</feature>
<dbReference type="STRING" id="1231623.Tasa_036_022"/>
<evidence type="ECO:0000313" key="2">
    <source>
        <dbReference type="EMBL" id="GAN55004.1"/>
    </source>
</evidence>
<feature type="compositionally biased region" description="Low complexity" evidence="1">
    <location>
        <begin position="335"/>
        <end position="383"/>
    </location>
</feature>
<accession>A0A0D6MMV0</accession>
<dbReference type="InterPro" id="IPR006637">
    <property type="entry name" value="ChW"/>
</dbReference>
<evidence type="ECO:0000313" key="3">
    <source>
        <dbReference type="Proteomes" id="UP000032679"/>
    </source>
</evidence>
<dbReference type="AlphaFoldDB" id="A0A0D6MMV0"/>
<sequence>MSKPGEAPNSNRVIELKAAAHLMSLDAGVFCVYHAPNQPPAGPDGLPGVRISEAPGAAAGNVSIRTFADDGWIGATGGAALIRVMRGPAQVLVTTYQASASVSESPRLQVVQLAGAATPAPAVAAAASRPVQAAVAPPPAPAPAPVEASATAAGQPAALPGKAEIAAHIQRRGDVLSRIGEWMGTPGSQFWIEGFGIAPNGGIPVEDIEYQAVLGKGWLSPWAEGGQYCGSRGMALPILGLRVRLKGESAKTHACRLTATFTDGTKVGPIDDSMAAEAESLAPLEAFLIEIVPAESAVAPKTGRGRKPALAAPVAAAPVTAPSAEAAPRRRGRPPKAASAAPAAKAVSAKAPSAKTASAKPALKAAPARTPVAKAASRSPAKAAPKRRGSAKR</sequence>
<keyword evidence="3" id="KW-1185">Reference proteome</keyword>
<evidence type="ECO:0008006" key="4">
    <source>
        <dbReference type="Google" id="ProtNLM"/>
    </source>
</evidence>
<gene>
    <name evidence="2" type="ORF">Tasa_036_022</name>
</gene>
<proteinExistence type="predicted"/>
<comment type="caution">
    <text evidence="2">The sequence shown here is derived from an EMBL/GenBank/DDBJ whole genome shotgun (WGS) entry which is preliminary data.</text>
</comment>
<reference evidence="2 3" key="1">
    <citation type="submission" date="2012-10" db="EMBL/GenBank/DDBJ databases">
        <title>Genome sequencing of Tanticharoenia sakaeratensis NBRC 103193.</title>
        <authorList>
            <person name="Azuma Y."/>
            <person name="Hadano H."/>
            <person name="Hirakawa H."/>
            <person name="Matsushita K."/>
        </authorList>
    </citation>
    <scope>NUCLEOTIDE SEQUENCE [LARGE SCALE GENOMIC DNA]</scope>
    <source>
        <strain evidence="2 3">NBRC 103193</strain>
    </source>
</reference>
<dbReference type="Pfam" id="PF07538">
    <property type="entry name" value="ChW"/>
    <property type="match status" value="1"/>
</dbReference>
<dbReference type="Proteomes" id="UP000032679">
    <property type="component" value="Unassembled WGS sequence"/>
</dbReference>
<name>A0A0D6MMV0_9PROT</name>